<evidence type="ECO:0000313" key="1">
    <source>
        <dbReference type="EMBL" id="GAT49281.1"/>
    </source>
</evidence>
<dbReference type="EMBL" id="DF845436">
    <property type="protein sequence ID" value="GAT49281.1"/>
    <property type="molecule type" value="Genomic_DNA"/>
</dbReference>
<proteinExistence type="predicted"/>
<sequence>MDLSRLPPELVELIVAKIHFSHRDLERCCLVSSVFRPPCQKRLFRRLAISFSVPYAREWACEAAANHFDAAPHLAEYAHQFVLDLSLDERKHPSAKIMQALERVLPRLTRTREIRIFAWVEREIPEHFRIAPMRAVLHWLAGRPRGATERLILEGALPLGKLDMHTVLTAASNLYLKDLSVHPSDSAGRIAESPGNSNALVELHAPNSAEVTELLLLPEFAHYMQSLRTLSLLIDKPLPLKALSDLCRAAADTLERIVVNEWVFEDYSAETSTEYDLDVLRLPLPTHLPHLRRLIVRADKLVSEPAFTPEWLLPDIAKILPESVTPALREVTIHVFVYMGPNTSLCPGPLPKALMRSLDEAFVKHPTLEIVTWVVCEAKQKFVQEEEALERAFEAAMKEAFPQTCQKGMLFVALEAFRDINDVMQRLDDR</sequence>
<evidence type="ECO:0000313" key="2">
    <source>
        <dbReference type="Proteomes" id="UP000815677"/>
    </source>
</evidence>
<keyword evidence="2" id="KW-1185">Reference proteome</keyword>
<gene>
    <name evidence="1" type="ORF">MCHLO_06605</name>
</gene>
<organism evidence="1 2">
    <name type="scientific">Mycena chlorophos</name>
    <name type="common">Agaric fungus</name>
    <name type="synonym">Agaricus chlorophos</name>
    <dbReference type="NCBI Taxonomy" id="658473"/>
    <lineage>
        <taxon>Eukaryota</taxon>
        <taxon>Fungi</taxon>
        <taxon>Dikarya</taxon>
        <taxon>Basidiomycota</taxon>
        <taxon>Agaricomycotina</taxon>
        <taxon>Agaricomycetes</taxon>
        <taxon>Agaricomycetidae</taxon>
        <taxon>Agaricales</taxon>
        <taxon>Marasmiineae</taxon>
        <taxon>Mycenaceae</taxon>
        <taxon>Mycena</taxon>
    </lineage>
</organism>
<reference evidence="1" key="1">
    <citation type="submission" date="2014-09" db="EMBL/GenBank/DDBJ databases">
        <title>Genome sequence of the luminous mushroom Mycena chlorophos for searching fungal bioluminescence genes.</title>
        <authorList>
            <person name="Tanaka Y."/>
            <person name="Kasuga D."/>
            <person name="Oba Y."/>
            <person name="Hase S."/>
            <person name="Sato K."/>
            <person name="Oba Y."/>
            <person name="Sakakibara Y."/>
        </authorList>
    </citation>
    <scope>NUCLEOTIDE SEQUENCE</scope>
</reference>
<evidence type="ECO:0008006" key="3">
    <source>
        <dbReference type="Google" id="ProtNLM"/>
    </source>
</evidence>
<dbReference type="Proteomes" id="UP000815677">
    <property type="component" value="Unassembled WGS sequence"/>
</dbReference>
<name>A0ABQ0LDS4_MYCCL</name>
<accession>A0ABQ0LDS4</accession>
<protein>
    <recommendedName>
        <fullName evidence="3">F-box domain-containing protein</fullName>
    </recommendedName>
</protein>